<evidence type="ECO:0000259" key="10">
    <source>
        <dbReference type="Pfam" id="PF22732"/>
    </source>
</evidence>
<keyword evidence="5" id="KW-0805">Transcription regulation</keyword>
<dbReference type="SUPFAM" id="SSF54160">
    <property type="entry name" value="Chromo domain-like"/>
    <property type="match status" value="1"/>
</dbReference>
<evidence type="ECO:0000259" key="9">
    <source>
        <dbReference type="Pfam" id="PF05712"/>
    </source>
</evidence>
<dbReference type="AlphaFoldDB" id="A0A9P3US81"/>
<evidence type="ECO:0000313" key="11">
    <source>
        <dbReference type="EMBL" id="GLB42972.1"/>
    </source>
</evidence>
<feature type="region of interest" description="Disordered" evidence="8">
    <location>
        <begin position="91"/>
        <end position="137"/>
    </location>
</feature>
<evidence type="ECO:0000256" key="3">
    <source>
        <dbReference type="ARBA" id="ARBA00018505"/>
    </source>
</evidence>
<feature type="compositionally biased region" description="Low complexity" evidence="8">
    <location>
        <begin position="91"/>
        <end position="108"/>
    </location>
</feature>
<keyword evidence="7" id="KW-0539">Nucleus</keyword>
<dbReference type="GO" id="GO:0006355">
    <property type="term" value="P:regulation of DNA-templated transcription"/>
    <property type="evidence" value="ECO:0007669"/>
    <property type="project" value="InterPro"/>
</dbReference>
<comment type="caution">
    <text evidence="11">The sequence shown here is derived from an EMBL/GenBank/DDBJ whole genome shotgun (WGS) entry which is preliminary data.</text>
</comment>
<feature type="domain" description="MSL3 chromodomain-like" evidence="10">
    <location>
        <begin position="11"/>
        <end position="85"/>
    </location>
</feature>
<feature type="compositionally biased region" description="Basic and acidic residues" evidence="8">
    <location>
        <begin position="114"/>
        <end position="137"/>
    </location>
</feature>
<dbReference type="OrthoDB" id="124855at2759"/>
<dbReference type="InterPro" id="IPR008676">
    <property type="entry name" value="MRG"/>
</dbReference>
<gene>
    <name evidence="11" type="primary">EAF3</name>
    <name evidence="11" type="ORF">LshimejAT787_1204210</name>
</gene>
<dbReference type="Gene3D" id="1.10.274.30">
    <property type="entry name" value="MRG domain"/>
    <property type="match status" value="1"/>
</dbReference>
<accession>A0A9P3US81</accession>
<keyword evidence="12" id="KW-1185">Reference proteome</keyword>
<dbReference type="Proteomes" id="UP001063166">
    <property type="component" value="Unassembled WGS sequence"/>
</dbReference>
<keyword evidence="6" id="KW-0804">Transcription</keyword>
<dbReference type="Pfam" id="PF22732">
    <property type="entry name" value="MSL3_chromo-like"/>
    <property type="match status" value="1"/>
</dbReference>
<dbReference type="PIRSF" id="PIRSF038133">
    <property type="entry name" value="HAT_Nua4_EAF3/MRG15"/>
    <property type="match status" value="1"/>
</dbReference>
<feature type="domain" description="MRG" evidence="9">
    <location>
        <begin position="123"/>
        <end position="304"/>
    </location>
</feature>
<evidence type="ECO:0000313" key="12">
    <source>
        <dbReference type="Proteomes" id="UP001063166"/>
    </source>
</evidence>
<evidence type="ECO:0000256" key="2">
    <source>
        <dbReference type="ARBA" id="ARBA00009093"/>
    </source>
</evidence>
<dbReference type="GO" id="GO:0032221">
    <property type="term" value="C:Rpd3S complex"/>
    <property type="evidence" value="ECO:0007669"/>
    <property type="project" value="TreeGrafter"/>
</dbReference>
<name>A0A9P3US81_LYOSH</name>
<evidence type="ECO:0000256" key="6">
    <source>
        <dbReference type="ARBA" id="ARBA00023163"/>
    </source>
</evidence>
<dbReference type="InterPro" id="IPR026541">
    <property type="entry name" value="MRG_dom"/>
</dbReference>
<reference evidence="11" key="1">
    <citation type="submission" date="2022-07" db="EMBL/GenBank/DDBJ databases">
        <title>The genome of Lyophyllum shimeji provides insight into the initial evolution of ectomycorrhizal fungal genome.</title>
        <authorList>
            <person name="Kobayashi Y."/>
            <person name="Shibata T."/>
            <person name="Hirakawa H."/>
            <person name="Shigenobu S."/>
            <person name="Nishiyama T."/>
            <person name="Yamada A."/>
            <person name="Hasebe M."/>
            <person name="Kawaguchi M."/>
        </authorList>
    </citation>
    <scope>NUCLEOTIDE SEQUENCE</scope>
    <source>
        <strain evidence="11">AT787</strain>
    </source>
</reference>
<dbReference type="GO" id="GO:0006325">
    <property type="term" value="P:chromatin organization"/>
    <property type="evidence" value="ECO:0007669"/>
    <property type="project" value="UniProtKB-KW"/>
</dbReference>
<dbReference type="Pfam" id="PF05712">
    <property type="entry name" value="MRG"/>
    <property type="match status" value="1"/>
</dbReference>
<dbReference type="GO" id="GO:0035267">
    <property type="term" value="C:NuA4 histone acetyltransferase complex"/>
    <property type="evidence" value="ECO:0007669"/>
    <property type="project" value="TreeGrafter"/>
</dbReference>
<dbReference type="PROSITE" id="PS51640">
    <property type="entry name" value="MRG"/>
    <property type="match status" value="1"/>
</dbReference>
<sequence>MSTSAPPAVTYAPNERILCYHGPLIYEAKVLKVADFTEETTLTGQLGLHCFVHYKGWKQTWDEWVHHSRILKYNETNIEVQKQLQRSNAAATSASASASRAKAGAKEAGGARGVRKDGTRGTKRGREEDDSSKKPDLKLNIPEVLKAQLVDDWEAVTKNNQVVTLPRTPTVVELLDEFAAYIVEEKPAHLREPVLLIPSIVQGLIVYFDRSLGANLLYRFERPQFAEVRKKYKTGQQVVIGTEKEVSQVYGAEHLLRMLVSLPGMIASSSLDGESVALVRDYVNELLEWMVRERARIFQAEYESASLQYQNISRS</sequence>
<protein>
    <recommendedName>
        <fullName evidence="3">Chromatin modification-related protein EAF3</fullName>
    </recommendedName>
</protein>
<evidence type="ECO:0000256" key="5">
    <source>
        <dbReference type="ARBA" id="ARBA00023015"/>
    </source>
</evidence>
<proteinExistence type="inferred from homology"/>
<dbReference type="PANTHER" id="PTHR10880:SF15">
    <property type="entry name" value="MSL COMPLEX SUBUNIT 3"/>
    <property type="match status" value="1"/>
</dbReference>
<dbReference type="PANTHER" id="PTHR10880">
    <property type="entry name" value="MORTALITY FACTOR 4-LIKE PROTEIN"/>
    <property type="match status" value="1"/>
</dbReference>
<evidence type="ECO:0000256" key="4">
    <source>
        <dbReference type="ARBA" id="ARBA00022853"/>
    </source>
</evidence>
<evidence type="ECO:0000256" key="1">
    <source>
        <dbReference type="ARBA" id="ARBA00004123"/>
    </source>
</evidence>
<dbReference type="InterPro" id="IPR038217">
    <property type="entry name" value="MRG_C_sf"/>
</dbReference>
<dbReference type="InterPro" id="IPR016197">
    <property type="entry name" value="Chromo-like_dom_sf"/>
</dbReference>
<comment type="similarity">
    <text evidence="2">Belongs to the MRG family.</text>
</comment>
<keyword evidence="4" id="KW-0156">Chromatin regulator</keyword>
<evidence type="ECO:0000256" key="8">
    <source>
        <dbReference type="SAM" id="MobiDB-lite"/>
    </source>
</evidence>
<evidence type="ECO:0000256" key="7">
    <source>
        <dbReference type="ARBA" id="ARBA00023242"/>
    </source>
</evidence>
<dbReference type="EMBL" id="BRPK01000012">
    <property type="protein sequence ID" value="GLB42972.1"/>
    <property type="molecule type" value="Genomic_DNA"/>
</dbReference>
<comment type="subcellular location">
    <subcellularLocation>
        <location evidence="1">Nucleus</location>
    </subcellularLocation>
</comment>
<organism evidence="11 12">
    <name type="scientific">Lyophyllum shimeji</name>
    <name type="common">Hon-shimeji</name>
    <name type="synonym">Tricholoma shimeji</name>
    <dbReference type="NCBI Taxonomy" id="47721"/>
    <lineage>
        <taxon>Eukaryota</taxon>
        <taxon>Fungi</taxon>
        <taxon>Dikarya</taxon>
        <taxon>Basidiomycota</taxon>
        <taxon>Agaricomycotina</taxon>
        <taxon>Agaricomycetes</taxon>
        <taxon>Agaricomycetidae</taxon>
        <taxon>Agaricales</taxon>
        <taxon>Tricholomatineae</taxon>
        <taxon>Lyophyllaceae</taxon>
        <taxon>Lyophyllum</taxon>
    </lineage>
</organism>
<dbReference type="InterPro" id="IPR053820">
    <property type="entry name" value="MSL3_chromo-like"/>
</dbReference>
<dbReference type="Gene3D" id="2.30.30.140">
    <property type="match status" value="1"/>
</dbReference>